<evidence type="ECO:0000313" key="1">
    <source>
        <dbReference type="EMBL" id="KKM60139.1"/>
    </source>
</evidence>
<accession>A0A0F9IRV7</accession>
<name>A0A0F9IRV7_9ZZZZ</name>
<organism evidence="1">
    <name type="scientific">marine sediment metagenome</name>
    <dbReference type="NCBI Taxonomy" id="412755"/>
    <lineage>
        <taxon>unclassified sequences</taxon>
        <taxon>metagenomes</taxon>
        <taxon>ecological metagenomes</taxon>
    </lineage>
</organism>
<reference evidence="1" key="1">
    <citation type="journal article" date="2015" name="Nature">
        <title>Complex archaea that bridge the gap between prokaryotes and eukaryotes.</title>
        <authorList>
            <person name="Spang A."/>
            <person name="Saw J.H."/>
            <person name="Jorgensen S.L."/>
            <person name="Zaremba-Niedzwiedzka K."/>
            <person name="Martijn J."/>
            <person name="Lind A.E."/>
            <person name="van Eijk R."/>
            <person name="Schleper C."/>
            <person name="Guy L."/>
            <person name="Ettema T.J."/>
        </authorList>
    </citation>
    <scope>NUCLEOTIDE SEQUENCE</scope>
</reference>
<comment type="caution">
    <text evidence="1">The sequence shown here is derived from an EMBL/GenBank/DDBJ whole genome shotgun (WGS) entry which is preliminary data.</text>
</comment>
<protein>
    <submittedName>
        <fullName evidence="1">Uncharacterized protein</fullName>
    </submittedName>
</protein>
<gene>
    <name evidence="1" type="ORF">LCGC14_1544820</name>
</gene>
<dbReference type="AlphaFoldDB" id="A0A0F9IRV7"/>
<sequence length="80" mass="9593">MVGNILQAKLMKHVQDVLKIKDERNVHADKKIEHFQKWKQHLGKEQELTRRLNEKLEEFEEYRISGTVRIGNSNVKKVKR</sequence>
<proteinExistence type="predicted"/>
<dbReference type="EMBL" id="LAZR01011734">
    <property type="protein sequence ID" value="KKM60139.1"/>
    <property type="molecule type" value="Genomic_DNA"/>
</dbReference>